<evidence type="ECO:0000313" key="12">
    <source>
        <dbReference type="Proteomes" id="UP000005017"/>
    </source>
</evidence>
<gene>
    <name evidence="11" type="ORF">HMPREF9013_0393</name>
</gene>
<name>D2MQ46_9FIRM</name>
<dbReference type="OrthoDB" id="1701915at2"/>
<evidence type="ECO:0000259" key="10">
    <source>
        <dbReference type="Pfam" id="PF00768"/>
    </source>
</evidence>
<comment type="caution">
    <text evidence="11">The sequence shown here is derived from an EMBL/GenBank/DDBJ whole genome shotgun (WGS) entry which is preliminary data.</text>
</comment>
<evidence type="ECO:0000256" key="3">
    <source>
        <dbReference type="ARBA" id="ARBA00022801"/>
    </source>
</evidence>
<evidence type="ECO:0000256" key="4">
    <source>
        <dbReference type="ARBA" id="ARBA00022960"/>
    </source>
</evidence>
<evidence type="ECO:0000256" key="7">
    <source>
        <dbReference type="PIRSR" id="PIRSR618044-1"/>
    </source>
</evidence>
<keyword evidence="2" id="KW-0732">Signal</keyword>
<keyword evidence="12" id="KW-1185">Reference proteome</keyword>
<dbReference type="GO" id="GO:0071555">
    <property type="term" value="P:cell wall organization"/>
    <property type="evidence" value="ECO:0007669"/>
    <property type="project" value="UniProtKB-KW"/>
</dbReference>
<comment type="similarity">
    <text evidence="1 9">Belongs to the peptidase S11 family.</text>
</comment>
<dbReference type="GO" id="GO:0009252">
    <property type="term" value="P:peptidoglycan biosynthetic process"/>
    <property type="evidence" value="ECO:0007669"/>
    <property type="project" value="UniProtKB-KW"/>
</dbReference>
<evidence type="ECO:0000256" key="5">
    <source>
        <dbReference type="ARBA" id="ARBA00022984"/>
    </source>
</evidence>
<dbReference type="SUPFAM" id="SSF56601">
    <property type="entry name" value="beta-lactamase/transpeptidase-like"/>
    <property type="match status" value="1"/>
</dbReference>
<dbReference type="GO" id="GO:0009002">
    <property type="term" value="F:serine-type D-Ala-D-Ala carboxypeptidase activity"/>
    <property type="evidence" value="ECO:0007669"/>
    <property type="project" value="InterPro"/>
</dbReference>
<evidence type="ECO:0000256" key="6">
    <source>
        <dbReference type="ARBA" id="ARBA00023316"/>
    </source>
</evidence>
<dbReference type="RefSeq" id="WP_006627509.1">
    <property type="nucleotide sequence ID" value="NZ_ADFR01000016.1"/>
</dbReference>
<evidence type="ECO:0000256" key="8">
    <source>
        <dbReference type="PIRSR" id="PIRSR618044-2"/>
    </source>
</evidence>
<dbReference type="Gene3D" id="3.40.710.10">
    <property type="entry name" value="DD-peptidase/beta-lactamase superfamily"/>
    <property type="match status" value="1"/>
</dbReference>
<dbReference type="InterPro" id="IPR001967">
    <property type="entry name" value="Peptidase_S11_N"/>
</dbReference>
<feature type="active site" description="Acyl-ester intermediate" evidence="7">
    <location>
        <position position="84"/>
    </location>
</feature>
<accession>D2MQ46</accession>
<proteinExistence type="inferred from homology"/>
<dbReference type="Pfam" id="PF00768">
    <property type="entry name" value="Peptidase_S11"/>
    <property type="match status" value="1"/>
</dbReference>
<keyword evidence="11" id="KW-0121">Carboxypeptidase</keyword>
<dbReference type="EMBL" id="ADFR01000016">
    <property type="protein sequence ID" value="EFC05115.1"/>
    <property type="molecule type" value="Genomic_DNA"/>
</dbReference>
<feature type="active site" description="Proton acceptor" evidence="7">
    <location>
        <position position="87"/>
    </location>
</feature>
<organism evidence="11 12">
    <name type="scientific">Bulleidia extructa W1219</name>
    <dbReference type="NCBI Taxonomy" id="679192"/>
    <lineage>
        <taxon>Bacteria</taxon>
        <taxon>Bacillati</taxon>
        <taxon>Bacillota</taxon>
        <taxon>Erysipelotrichia</taxon>
        <taxon>Erysipelotrichales</taxon>
        <taxon>Erysipelotrichaceae</taxon>
        <taxon>Bulleidia</taxon>
    </lineage>
</organism>
<feature type="binding site" evidence="8">
    <location>
        <position position="264"/>
    </location>
    <ligand>
        <name>substrate</name>
    </ligand>
</feature>
<feature type="domain" description="Peptidase S11 D-alanyl-D-alanine carboxypeptidase A N-terminal" evidence="10">
    <location>
        <begin position="53"/>
        <end position="292"/>
    </location>
</feature>
<dbReference type="eggNOG" id="COG1686">
    <property type="taxonomic scope" value="Bacteria"/>
</dbReference>
<dbReference type="PRINTS" id="PR00725">
    <property type="entry name" value="DADACBPTASE1"/>
</dbReference>
<feature type="active site" evidence="7">
    <location>
        <position position="141"/>
    </location>
</feature>
<dbReference type="InterPro" id="IPR012338">
    <property type="entry name" value="Beta-lactam/transpept-like"/>
</dbReference>
<reference evidence="12" key="1">
    <citation type="submission" date="2009-12" db="EMBL/GenBank/DDBJ databases">
        <title>Sequence of Clostridiales genomosp. BVAB3 str. UPII9-5.</title>
        <authorList>
            <person name="Madupu R."/>
            <person name="Durkin A.S."/>
            <person name="Torralba M."/>
            <person name="Methe B."/>
            <person name="Sutton G.G."/>
            <person name="Strausberg R.L."/>
            <person name="Nelson K.E."/>
        </authorList>
    </citation>
    <scope>NUCLEOTIDE SEQUENCE [LARGE SCALE GENOMIC DNA]</scope>
    <source>
        <strain evidence="12">W1219</strain>
    </source>
</reference>
<evidence type="ECO:0000256" key="2">
    <source>
        <dbReference type="ARBA" id="ARBA00022729"/>
    </source>
</evidence>
<dbReference type="GO" id="GO:0008360">
    <property type="term" value="P:regulation of cell shape"/>
    <property type="evidence" value="ECO:0007669"/>
    <property type="project" value="UniProtKB-KW"/>
</dbReference>
<keyword evidence="6" id="KW-0961">Cell wall biogenesis/degradation</keyword>
<evidence type="ECO:0000256" key="9">
    <source>
        <dbReference type="RuleBase" id="RU004016"/>
    </source>
</evidence>
<keyword evidence="11" id="KW-0645">Protease</keyword>
<dbReference type="GO" id="GO:0006508">
    <property type="term" value="P:proteolysis"/>
    <property type="evidence" value="ECO:0007669"/>
    <property type="project" value="InterPro"/>
</dbReference>
<dbReference type="InterPro" id="IPR018044">
    <property type="entry name" value="Peptidase_S11"/>
</dbReference>
<keyword evidence="4" id="KW-0133">Cell shape</keyword>
<dbReference type="AlphaFoldDB" id="D2MQ46"/>
<evidence type="ECO:0000313" key="11">
    <source>
        <dbReference type="EMBL" id="EFC05115.1"/>
    </source>
</evidence>
<protein>
    <submittedName>
        <fullName evidence="11">Serine-type D-Ala-D-Ala carboxypeptidase</fullName>
    </submittedName>
</protein>
<keyword evidence="5" id="KW-0573">Peptidoglycan synthesis</keyword>
<dbReference type="STRING" id="679192.HMPREF9013_0393"/>
<dbReference type="Proteomes" id="UP000005017">
    <property type="component" value="Unassembled WGS sequence"/>
</dbReference>
<evidence type="ECO:0000256" key="1">
    <source>
        <dbReference type="ARBA" id="ARBA00007164"/>
    </source>
</evidence>
<sequence>MKKKRKKKRRIRKSLIVLLIVLLALFIKDPFIYHGQRLFQKVINSSESLKFEKEFSAKSYAVMDLTNHKILFSKNSYESYVPASLTKLFVVDYAQQFFQLDDYIHANRETLKMVKKGSSTAHLKSTDYRFKSLAAAMLIPSGNDAAYVLADAIGAKINPKAVDIQQRMEAFKKGFQEYLNKHQFLGTSIADSSGYDFKAKTNIQDLIKVSERLLQKDWIRDIISSQSYTITYIYPKKQTQTWYNTNDFLNPNSEFYDKRVKGMKTGSLGNHFNLITLLEKNKKEYLIIVLDSESDKIRYSYTKQLIDEIPD</sequence>
<keyword evidence="3" id="KW-0378">Hydrolase</keyword>